<evidence type="ECO:0000313" key="2">
    <source>
        <dbReference type="EMBL" id="UBS94014.1"/>
    </source>
</evidence>
<keyword evidence="1" id="KW-1133">Transmembrane helix</keyword>
<dbReference type="AlphaFoldDB" id="A0A8K1HZK5"/>
<name>A0A8K1HZK5_9HEMI</name>
<reference evidence="2" key="1">
    <citation type="journal article" date="2021" name="Mitochondrial DNA Part B Resour">
        <title>The complete mitochondrial genome and phylogenetic analysis of the Hawaiian planthoppers Iolania perkinsi and Oliarus cf filicicola (Hemiptera: Cixiidae).</title>
        <authorList>
            <person name="Chong R.A."/>
            <person name="Steck M."/>
            <person name="Porter M.L."/>
        </authorList>
    </citation>
    <scope>NUCLEOTIDE SEQUENCE</scope>
    <source>
        <tissue evidence="2">Whole organism</tissue>
    </source>
</reference>
<sequence length="162" mass="18833">MIILSMNFNSMLAMIVKHPISMGSILMIQSSMTLILSMTLTKNSWYSMILFITFSGGIMVMFSYMSSIASNEKFKFSIKMSMLIFMLFLINMFMLYDKTLLFNTNWMETSIFIQENEEIMSIKQSLSNNKKMMLITMMMIILMILISISNIINSFEGPLKKY</sequence>
<dbReference type="EMBL" id="MZ748293">
    <property type="protein sequence ID" value="UBS94014.1"/>
    <property type="molecule type" value="Genomic_DNA"/>
</dbReference>
<protein>
    <submittedName>
        <fullName evidence="2">NADH dehydrogenase subunit 6</fullName>
    </submittedName>
</protein>
<gene>
    <name evidence="2" type="primary">ND6</name>
</gene>
<feature type="transmembrane region" description="Helical" evidence="1">
    <location>
        <begin position="132"/>
        <end position="152"/>
    </location>
</feature>
<proteinExistence type="predicted"/>
<geneLocation type="mitochondrion" evidence="2"/>
<keyword evidence="2" id="KW-0496">Mitochondrion</keyword>
<accession>A0A8K1HZK5</accession>
<keyword evidence="1" id="KW-0472">Membrane</keyword>
<feature type="transmembrane region" description="Helical" evidence="1">
    <location>
        <begin position="76"/>
        <end position="96"/>
    </location>
</feature>
<feature type="transmembrane region" description="Helical" evidence="1">
    <location>
        <begin position="20"/>
        <end position="39"/>
    </location>
</feature>
<organism evidence="2">
    <name type="scientific">Oliarus cf. filicicola HI01081</name>
    <dbReference type="NCBI Taxonomy" id="2879485"/>
    <lineage>
        <taxon>Eukaryota</taxon>
        <taxon>Metazoa</taxon>
        <taxon>Ecdysozoa</taxon>
        <taxon>Arthropoda</taxon>
        <taxon>Hexapoda</taxon>
        <taxon>Insecta</taxon>
        <taxon>Pterygota</taxon>
        <taxon>Neoptera</taxon>
        <taxon>Paraneoptera</taxon>
        <taxon>Hemiptera</taxon>
        <taxon>Auchenorrhyncha</taxon>
        <taxon>Fulgoroidea</taxon>
        <taxon>Cixiidae</taxon>
        <taxon>Oliarus</taxon>
    </lineage>
</organism>
<keyword evidence="1" id="KW-0812">Transmembrane</keyword>
<feature type="transmembrane region" description="Helical" evidence="1">
    <location>
        <begin position="45"/>
        <end position="64"/>
    </location>
</feature>
<evidence type="ECO:0000256" key="1">
    <source>
        <dbReference type="SAM" id="Phobius"/>
    </source>
</evidence>